<proteinExistence type="predicted"/>
<dbReference type="EMBL" id="CM045763">
    <property type="protein sequence ID" value="KAI8023923.1"/>
    <property type="molecule type" value="Genomic_DNA"/>
</dbReference>
<keyword evidence="2" id="KW-1185">Reference proteome</keyword>
<evidence type="ECO:0000313" key="1">
    <source>
        <dbReference type="EMBL" id="KAI8023923.1"/>
    </source>
</evidence>
<name>A0ACC0IFY8_9ERIC</name>
<comment type="caution">
    <text evidence="1">The sequence shown here is derived from an EMBL/GenBank/DDBJ whole genome shotgun (WGS) entry which is preliminary data.</text>
</comment>
<sequence length="360" mass="39464">MEEAMRRLNGLTHTPESDPLHPTTTSLKRPTATAAATNKRSLKDGVAATAANPMRYRGVRRRPWGRYAAEIRDPQSKERRWLGTFDTAEEAACAYDCAARAMRGVKARTNFVYPSSPPHSVTDNLIPPFHYKKSSQPSMRDIPNRSFAAPPPPPPPPPHVGDFSGSVNMLLLPQTMSMYDQIPYIDHSGSHSHTGSLSVCSSNVSESFAGSFLTQPKIEDHQNHTLDSTATTDQTDGMQFFSSESSDSGLLQEVLNGFFPKPKTTTAESSKPQNYTTTESSSHAMVSDVSVTQSLNGIEKDHFGLYFDYQGVPQQLPCDFNGGFGSLYNDNLGAETKFGDIFQYPELLGLGVFATKLRNG</sequence>
<organism evidence="1 2">
    <name type="scientific">Camellia lanceoleosa</name>
    <dbReference type="NCBI Taxonomy" id="1840588"/>
    <lineage>
        <taxon>Eukaryota</taxon>
        <taxon>Viridiplantae</taxon>
        <taxon>Streptophyta</taxon>
        <taxon>Embryophyta</taxon>
        <taxon>Tracheophyta</taxon>
        <taxon>Spermatophyta</taxon>
        <taxon>Magnoliopsida</taxon>
        <taxon>eudicotyledons</taxon>
        <taxon>Gunneridae</taxon>
        <taxon>Pentapetalae</taxon>
        <taxon>asterids</taxon>
        <taxon>Ericales</taxon>
        <taxon>Theaceae</taxon>
        <taxon>Camellia</taxon>
    </lineage>
</organism>
<protein>
    <submittedName>
        <fullName evidence="1">Ethylene-responsive transcription factor ESR2</fullName>
    </submittedName>
</protein>
<dbReference type="Proteomes" id="UP001060215">
    <property type="component" value="Chromosome 6"/>
</dbReference>
<evidence type="ECO:0000313" key="2">
    <source>
        <dbReference type="Proteomes" id="UP001060215"/>
    </source>
</evidence>
<accession>A0ACC0IFY8</accession>
<gene>
    <name evidence="1" type="ORF">LOK49_LG03G00234</name>
</gene>
<reference evidence="1 2" key="1">
    <citation type="journal article" date="2022" name="Plant J.">
        <title>Chromosome-level genome of Camellia lanceoleosa provides a valuable resource for understanding genome evolution and self-incompatibility.</title>
        <authorList>
            <person name="Gong W."/>
            <person name="Xiao S."/>
            <person name="Wang L."/>
            <person name="Liao Z."/>
            <person name="Chang Y."/>
            <person name="Mo W."/>
            <person name="Hu G."/>
            <person name="Li W."/>
            <person name="Zhao G."/>
            <person name="Zhu H."/>
            <person name="Hu X."/>
            <person name="Ji K."/>
            <person name="Xiang X."/>
            <person name="Song Q."/>
            <person name="Yuan D."/>
            <person name="Jin S."/>
            <person name="Zhang L."/>
        </authorList>
    </citation>
    <scope>NUCLEOTIDE SEQUENCE [LARGE SCALE GENOMIC DNA]</scope>
    <source>
        <tissue evidence="1">Fresh and healthy young leaves</tissue>
    </source>
</reference>